<evidence type="ECO:0000259" key="3">
    <source>
        <dbReference type="Pfam" id="PF26347"/>
    </source>
</evidence>
<name>A0ABS4GK51_9BACL</name>
<evidence type="ECO:0000256" key="2">
    <source>
        <dbReference type="SAM" id="Phobius"/>
    </source>
</evidence>
<accession>A0ABS4GK51</accession>
<dbReference type="Proteomes" id="UP001519343">
    <property type="component" value="Unassembled WGS sequence"/>
</dbReference>
<sequence>MRVPNSFTYKKWIKYEMFFFLGMIVGALIMLLFFGKELDRLHLTIDSLENENKAYLEDVQKYKEEQAKSQKNYQLAVKDVEIHLLDIQPKADPFIEAEVIKLVKRDTKFLEGKPLNSVNDLHLLLRQHFRDKQFKIGTRNVHLDLKTITIYTTVHLYFTAKVETIAP</sequence>
<organism evidence="4 5">
    <name type="scientific">Ammoniphilus resinae</name>
    <dbReference type="NCBI Taxonomy" id="861532"/>
    <lineage>
        <taxon>Bacteria</taxon>
        <taxon>Bacillati</taxon>
        <taxon>Bacillota</taxon>
        <taxon>Bacilli</taxon>
        <taxon>Bacillales</taxon>
        <taxon>Paenibacillaceae</taxon>
        <taxon>Aneurinibacillus group</taxon>
        <taxon>Ammoniphilus</taxon>
    </lineage>
</organism>
<keyword evidence="2" id="KW-0812">Transmembrane</keyword>
<gene>
    <name evidence="4" type="ORF">J2Z37_000282</name>
</gene>
<feature type="domain" description="Sporulation membrane protein YtrI C-terminal" evidence="3">
    <location>
        <begin position="79"/>
        <end position="161"/>
    </location>
</feature>
<reference evidence="4 5" key="1">
    <citation type="submission" date="2021-03" db="EMBL/GenBank/DDBJ databases">
        <title>Genomic Encyclopedia of Type Strains, Phase IV (KMG-IV): sequencing the most valuable type-strain genomes for metagenomic binning, comparative biology and taxonomic classification.</title>
        <authorList>
            <person name="Goeker M."/>
        </authorList>
    </citation>
    <scope>NUCLEOTIDE SEQUENCE [LARGE SCALE GENOMIC DNA]</scope>
    <source>
        <strain evidence="4 5">DSM 24738</strain>
    </source>
</reference>
<proteinExistence type="predicted"/>
<dbReference type="InterPro" id="IPR058620">
    <property type="entry name" value="YtrI_C"/>
</dbReference>
<dbReference type="Pfam" id="PF26347">
    <property type="entry name" value="YtrI_sporulation"/>
    <property type="match status" value="1"/>
</dbReference>
<dbReference type="EMBL" id="JAGGKT010000001">
    <property type="protein sequence ID" value="MBP1930295.1"/>
    <property type="molecule type" value="Genomic_DNA"/>
</dbReference>
<feature type="coiled-coil region" evidence="1">
    <location>
        <begin position="38"/>
        <end position="72"/>
    </location>
</feature>
<feature type="transmembrane region" description="Helical" evidence="2">
    <location>
        <begin position="12"/>
        <end position="34"/>
    </location>
</feature>
<protein>
    <recommendedName>
        <fullName evidence="3">Sporulation membrane protein YtrI C-terminal domain-containing protein</fullName>
    </recommendedName>
</protein>
<evidence type="ECO:0000313" key="5">
    <source>
        <dbReference type="Proteomes" id="UP001519343"/>
    </source>
</evidence>
<keyword evidence="5" id="KW-1185">Reference proteome</keyword>
<keyword evidence="2" id="KW-1133">Transmembrane helix</keyword>
<evidence type="ECO:0000313" key="4">
    <source>
        <dbReference type="EMBL" id="MBP1930295.1"/>
    </source>
</evidence>
<comment type="caution">
    <text evidence="4">The sequence shown here is derived from an EMBL/GenBank/DDBJ whole genome shotgun (WGS) entry which is preliminary data.</text>
</comment>
<evidence type="ECO:0000256" key="1">
    <source>
        <dbReference type="SAM" id="Coils"/>
    </source>
</evidence>
<keyword evidence="1" id="KW-0175">Coiled coil</keyword>
<keyword evidence="2" id="KW-0472">Membrane</keyword>